<dbReference type="AlphaFoldDB" id="A0A1A6GTX4"/>
<evidence type="ECO:0000313" key="2">
    <source>
        <dbReference type="EMBL" id="OBS68787.1"/>
    </source>
</evidence>
<proteinExistence type="predicted"/>
<reference evidence="2 3" key="1">
    <citation type="submission" date="2016-06" db="EMBL/GenBank/DDBJ databases">
        <title>The Draft Genome Sequence and Annotation of the Desert Woodrat Neotoma lepida.</title>
        <authorList>
            <person name="Campbell M."/>
            <person name="Oakeson K.F."/>
            <person name="Yandell M."/>
            <person name="Halpert J.R."/>
            <person name="Dearing D."/>
        </authorList>
    </citation>
    <scope>NUCLEOTIDE SEQUENCE [LARGE SCALE GENOMIC DNA]</scope>
    <source>
        <strain evidence="2">417</strain>
        <tissue evidence="2">Liver</tissue>
    </source>
</reference>
<protein>
    <submittedName>
        <fullName evidence="2">Uncharacterized protein</fullName>
    </submittedName>
</protein>
<feature type="compositionally biased region" description="Polar residues" evidence="1">
    <location>
        <begin position="1"/>
        <end position="21"/>
    </location>
</feature>
<evidence type="ECO:0000256" key="1">
    <source>
        <dbReference type="SAM" id="MobiDB-lite"/>
    </source>
</evidence>
<feature type="region of interest" description="Disordered" evidence="1">
    <location>
        <begin position="1"/>
        <end position="48"/>
    </location>
</feature>
<keyword evidence="3" id="KW-1185">Reference proteome</keyword>
<sequence length="48" mass="5069">HYQQLSDQPTGSSSQHNSSTAKPGKGSGDDGKWKSPVDSKGKIQLQAD</sequence>
<name>A0A1A6GTX4_NEOLE</name>
<feature type="compositionally biased region" description="Basic and acidic residues" evidence="1">
    <location>
        <begin position="27"/>
        <end position="41"/>
    </location>
</feature>
<dbReference type="Proteomes" id="UP000092124">
    <property type="component" value="Unassembled WGS sequence"/>
</dbReference>
<feature type="non-terminal residue" evidence="2">
    <location>
        <position position="1"/>
    </location>
</feature>
<gene>
    <name evidence="2" type="ORF">A6R68_02679</name>
</gene>
<comment type="caution">
    <text evidence="2">The sequence shown here is derived from an EMBL/GenBank/DDBJ whole genome shotgun (WGS) entry which is preliminary data.</text>
</comment>
<accession>A0A1A6GTX4</accession>
<organism evidence="2 3">
    <name type="scientific">Neotoma lepida</name>
    <name type="common">Desert woodrat</name>
    <dbReference type="NCBI Taxonomy" id="56216"/>
    <lineage>
        <taxon>Eukaryota</taxon>
        <taxon>Metazoa</taxon>
        <taxon>Chordata</taxon>
        <taxon>Craniata</taxon>
        <taxon>Vertebrata</taxon>
        <taxon>Euteleostomi</taxon>
        <taxon>Mammalia</taxon>
        <taxon>Eutheria</taxon>
        <taxon>Euarchontoglires</taxon>
        <taxon>Glires</taxon>
        <taxon>Rodentia</taxon>
        <taxon>Myomorpha</taxon>
        <taxon>Muroidea</taxon>
        <taxon>Cricetidae</taxon>
        <taxon>Neotominae</taxon>
        <taxon>Neotoma</taxon>
    </lineage>
</organism>
<evidence type="ECO:0000313" key="3">
    <source>
        <dbReference type="Proteomes" id="UP000092124"/>
    </source>
</evidence>
<dbReference type="EMBL" id="LZPO01075866">
    <property type="protein sequence ID" value="OBS68787.1"/>
    <property type="molecule type" value="Genomic_DNA"/>
</dbReference>